<evidence type="ECO:0000313" key="2">
    <source>
        <dbReference type="EMBL" id="KKU29573.1"/>
    </source>
</evidence>
<sequence length="200" mass="22201">MTWRIPLIGVVVIFLVLAFQSNPSRDNVLGQQVDFVEPIVMETVETVSEPATPSSEPATPSATQELTLTTTVAASPSLTKIPTPTPTPTIKPQPEFTAEQIYNFIEKYGDQYGVDPNVLRAIALCESGMNPKAKNLIYAGLYQFNASTWKSYRLRMGHEEDPDVRFNAEEAIKTASYALSIGQSRLWPNCYPKREESGEK</sequence>
<organism evidence="2 3">
    <name type="scientific">Candidatus Collierbacteria bacterium GW2011_GWE1_46_18</name>
    <dbReference type="NCBI Taxonomy" id="1618399"/>
    <lineage>
        <taxon>Bacteria</taxon>
        <taxon>Candidatus Collieribacteriota</taxon>
    </lineage>
</organism>
<dbReference type="AlphaFoldDB" id="A0A0G1RHS0"/>
<proteinExistence type="predicted"/>
<accession>A0A0G1RHS0</accession>
<comment type="caution">
    <text evidence="2">The sequence shown here is derived from an EMBL/GenBank/DDBJ whole genome shotgun (WGS) entry which is preliminary data.</text>
</comment>
<name>A0A0G1RHS0_9BACT</name>
<dbReference type="Gene3D" id="1.10.530.10">
    <property type="match status" value="1"/>
</dbReference>
<evidence type="ECO:0000313" key="3">
    <source>
        <dbReference type="Proteomes" id="UP000034510"/>
    </source>
</evidence>
<dbReference type="PATRIC" id="fig|1618399.3.peg.316"/>
<dbReference type="SUPFAM" id="SSF53955">
    <property type="entry name" value="Lysozyme-like"/>
    <property type="match status" value="1"/>
</dbReference>
<reference evidence="2 3" key="1">
    <citation type="journal article" date="2015" name="Nature">
        <title>rRNA introns, odd ribosomes, and small enigmatic genomes across a large radiation of phyla.</title>
        <authorList>
            <person name="Brown C.T."/>
            <person name="Hug L.A."/>
            <person name="Thomas B.C."/>
            <person name="Sharon I."/>
            <person name="Castelle C.J."/>
            <person name="Singh A."/>
            <person name="Wilkins M.J."/>
            <person name="Williams K.H."/>
            <person name="Banfield J.F."/>
        </authorList>
    </citation>
    <scope>NUCLEOTIDE SEQUENCE [LARGE SCALE GENOMIC DNA]</scope>
</reference>
<evidence type="ECO:0000259" key="1">
    <source>
        <dbReference type="Pfam" id="PF01464"/>
    </source>
</evidence>
<dbReference type="Proteomes" id="UP000034510">
    <property type="component" value="Unassembled WGS sequence"/>
</dbReference>
<feature type="domain" description="Transglycosylase SLT" evidence="1">
    <location>
        <begin position="105"/>
        <end position="181"/>
    </location>
</feature>
<protein>
    <submittedName>
        <fullName evidence="2">Protein containing Lytic transglycosylase-like, catalytic-like protein</fullName>
    </submittedName>
</protein>
<dbReference type="InterPro" id="IPR023346">
    <property type="entry name" value="Lysozyme-like_dom_sf"/>
</dbReference>
<dbReference type="EMBL" id="LCMC01000015">
    <property type="protein sequence ID" value="KKU29573.1"/>
    <property type="molecule type" value="Genomic_DNA"/>
</dbReference>
<dbReference type="InterPro" id="IPR008258">
    <property type="entry name" value="Transglycosylase_SLT_dom_1"/>
</dbReference>
<gene>
    <name evidence="2" type="ORF">UX41_C0015G0007</name>
</gene>
<dbReference type="Pfam" id="PF01464">
    <property type="entry name" value="SLT"/>
    <property type="match status" value="1"/>
</dbReference>